<comment type="caution">
    <text evidence="3">The sequence shown here is derived from an EMBL/GenBank/DDBJ whole genome shotgun (WGS) entry which is preliminary data.</text>
</comment>
<feature type="compositionally biased region" description="Basic and acidic residues" evidence="1">
    <location>
        <begin position="247"/>
        <end position="275"/>
    </location>
</feature>
<feature type="compositionally biased region" description="Polar residues" evidence="1">
    <location>
        <begin position="189"/>
        <end position="225"/>
    </location>
</feature>
<feature type="region of interest" description="Disordered" evidence="1">
    <location>
        <begin position="189"/>
        <end position="277"/>
    </location>
</feature>
<evidence type="ECO:0000313" key="4">
    <source>
        <dbReference type="Proteomes" id="UP000221165"/>
    </source>
</evidence>
<dbReference type="Proteomes" id="UP000221165">
    <property type="component" value="Unassembled WGS sequence"/>
</dbReference>
<dbReference type="AlphaFoldDB" id="A0A2C6KY31"/>
<dbReference type="OrthoDB" id="331226at2759"/>
<keyword evidence="2" id="KW-0812">Transmembrane</keyword>
<dbReference type="VEuPathDB" id="ToxoDB:CSUI_005277"/>
<evidence type="ECO:0000313" key="3">
    <source>
        <dbReference type="EMBL" id="PHJ20885.1"/>
    </source>
</evidence>
<accession>A0A2C6KY31</accession>
<reference evidence="3 4" key="1">
    <citation type="journal article" date="2017" name="Int. J. Parasitol.">
        <title>The genome of the protozoan parasite Cystoisospora suis and a reverse vaccinology approach to identify vaccine candidates.</title>
        <authorList>
            <person name="Palmieri N."/>
            <person name="Shrestha A."/>
            <person name="Ruttkowski B."/>
            <person name="Beck T."/>
            <person name="Vogl C."/>
            <person name="Tomley F."/>
            <person name="Blake D.P."/>
            <person name="Joachim A."/>
        </authorList>
    </citation>
    <scope>NUCLEOTIDE SEQUENCE [LARGE SCALE GENOMIC DNA]</scope>
    <source>
        <strain evidence="3 4">Wien I</strain>
    </source>
</reference>
<feature type="transmembrane region" description="Helical" evidence="2">
    <location>
        <begin position="315"/>
        <end position="337"/>
    </location>
</feature>
<proteinExistence type="predicted"/>
<evidence type="ECO:0000256" key="2">
    <source>
        <dbReference type="SAM" id="Phobius"/>
    </source>
</evidence>
<keyword evidence="2" id="KW-0472">Membrane</keyword>
<dbReference type="GeneID" id="94428665"/>
<dbReference type="RefSeq" id="XP_067922570.1">
    <property type="nucleotide sequence ID" value="XM_068065454.1"/>
</dbReference>
<dbReference type="EMBL" id="MIGC01002557">
    <property type="protein sequence ID" value="PHJ20885.1"/>
    <property type="molecule type" value="Genomic_DNA"/>
</dbReference>
<evidence type="ECO:0000256" key="1">
    <source>
        <dbReference type="SAM" id="MobiDB-lite"/>
    </source>
</evidence>
<sequence length="339" mass="35276">MGHESAPLHPSLVTAILLFTVGILGLSSRVHGNRTRSGSSVSGPNVVLNIPSGGLTSDRVAESPLGGSQVLLVVDESNEAVFMPQTESSREGGDAENLNKFVYAVDNGACNFSKTLTYEDIFPGLGSSDTKTFWVKTTGALDSGPQKSSQGNSVSTSVTQYAFTNPSSEKLQGRKVSFCVRFHSATAVTTPSPEATAVSTEASGDKPTLSSGPSKPSGDTNTTPGEDTAPAPPSLDRTEQASLQALIKKETSRETKVKAEEEIGGKEGTPGREDITTTVDKMPGAFVSRESAASSGVTPAGYYLTVVVHSSASHAYLGTVTIFVLLTISLSTVLRVARS</sequence>
<keyword evidence="4" id="KW-1185">Reference proteome</keyword>
<protein>
    <submittedName>
        <fullName evidence="3">Toxoplasma gondii family a protein</fullName>
    </submittedName>
</protein>
<name>A0A2C6KY31_9APIC</name>
<organism evidence="3 4">
    <name type="scientific">Cystoisospora suis</name>
    <dbReference type="NCBI Taxonomy" id="483139"/>
    <lineage>
        <taxon>Eukaryota</taxon>
        <taxon>Sar</taxon>
        <taxon>Alveolata</taxon>
        <taxon>Apicomplexa</taxon>
        <taxon>Conoidasida</taxon>
        <taxon>Coccidia</taxon>
        <taxon>Eucoccidiorida</taxon>
        <taxon>Eimeriorina</taxon>
        <taxon>Sarcocystidae</taxon>
        <taxon>Cystoisospora</taxon>
    </lineage>
</organism>
<keyword evidence="2" id="KW-1133">Transmembrane helix</keyword>
<gene>
    <name evidence="3" type="ORF">CSUI_005277</name>
</gene>